<feature type="non-terminal residue" evidence="1">
    <location>
        <position position="39"/>
    </location>
</feature>
<name>E1LAZ2_9FIRM</name>
<sequence>MTEFDVKENRFESDIESFLCTTGGYVKGSPKVFNRELAL</sequence>
<accession>E1LAZ2</accession>
<organism evidence="1 2">
    <name type="scientific">Veillonella atypica ACS-134-V-Col7a</name>
    <dbReference type="NCBI Taxonomy" id="866778"/>
    <lineage>
        <taxon>Bacteria</taxon>
        <taxon>Bacillati</taxon>
        <taxon>Bacillota</taxon>
        <taxon>Negativicutes</taxon>
        <taxon>Veillonellales</taxon>
        <taxon>Veillonellaceae</taxon>
        <taxon>Veillonella</taxon>
    </lineage>
</organism>
<dbReference type="EMBL" id="AEDS01000031">
    <property type="protein sequence ID" value="EFL58225.1"/>
    <property type="molecule type" value="Genomic_DNA"/>
</dbReference>
<reference evidence="1 2" key="1">
    <citation type="submission" date="2010-08" db="EMBL/GenBank/DDBJ databases">
        <authorList>
            <person name="Durkin A.S."/>
            <person name="Madupu R."/>
            <person name="Torralba M."/>
            <person name="Gillis M."/>
            <person name="Methe B."/>
            <person name="Sutton G."/>
            <person name="Nelson K.E."/>
        </authorList>
    </citation>
    <scope>NUCLEOTIDE SEQUENCE [LARGE SCALE GENOMIC DNA]</scope>
    <source>
        <strain evidence="1 2">ACS-134-V-Col7a</strain>
    </source>
</reference>
<evidence type="ECO:0000313" key="1">
    <source>
        <dbReference type="EMBL" id="EFL58225.1"/>
    </source>
</evidence>
<proteinExistence type="predicted"/>
<dbReference type="AlphaFoldDB" id="E1LAZ2"/>
<dbReference type="Proteomes" id="UP000005942">
    <property type="component" value="Unassembled WGS sequence"/>
</dbReference>
<evidence type="ECO:0000313" key="2">
    <source>
        <dbReference type="Proteomes" id="UP000005942"/>
    </source>
</evidence>
<gene>
    <name evidence="1" type="ORF">HMPREF9684_1531</name>
</gene>
<comment type="caution">
    <text evidence="1">The sequence shown here is derived from an EMBL/GenBank/DDBJ whole genome shotgun (WGS) entry which is preliminary data.</text>
</comment>
<protein>
    <submittedName>
        <fullName evidence="1">Uncharacterized protein</fullName>
    </submittedName>
</protein>